<feature type="non-terminal residue" evidence="1">
    <location>
        <position position="296"/>
    </location>
</feature>
<dbReference type="Gene3D" id="3.20.20.80">
    <property type="entry name" value="Glycosidases"/>
    <property type="match status" value="1"/>
</dbReference>
<dbReference type="PANTHER" id="PTHR31308">
    <property type="match status" value="1"/>
</dbReference>
<dbReference type="InterPro" id="IPR017853">
    <property type="entry name" value="GH"/>
</dbReference>
<accession>X1AUD2</accession>
<feature type="non-terminal residue" evidence="1">
    <location>
        <position position="1"/>
    </location>
</feature>
<organism evidence="1">
    <name type="scientific">marine sediment metagenome</name>
    <dbReference type="NCBI Taxonomy" id="412755"/>
    <lineage>
        <taxon>unclassified sequences</taxon>
        <taxon>metagenomes</taxon>
        <taxon>ecological metagenomes</taxon>
    </lineage>
</organism>
<dbReference type="AlphaFoldDB" id="X1AUD2"/>
<comment type="caution">
    <text evidence="1">The sequence shown here is derived from an EMBL/GenBank/DDBJ whole genome shotgun (WGS) entry which is preliminary data.</text>
</comment>
<sequence length="296" mass="34289">GWFFEKAGLDYTKFDESEAALVMQYRYNPNNLKAYPPMHWDNNNVRFANATMWTLFFGGRDFAPSCKVDGINIQDYLQDHYIGAVKQVAHRVKDFSFVIGFDSLNEPKKGWIEEKVDGKGKEGFSEILGHNFTPIDAMLTAAGYPRTVIYREIKFTSIKETGKDLLNKNKVSCWLEGAEDVWRREGIWNLDKNENPVILNNDHFTHINGNKVDFYKDHLSPFILKFSKEMRSLIPNSITFFEGPEVEMIMGKKTNFNLPQNEGPFIHAAHWYDAASISTKKAWLRLNYDIMTDKLF</sequence>
<dbReference type="InterPro" id="IPR052066">
    <property type="entry name" value="Glycosphingolipid_Hydrolases"/>
</dbReference>
<name>X1AUD2_9ZZZZ</name>
<protein>
    <submittedName>
        <fullName evidence="1">Uncharacterized protein</fullName>
    </submittedName>
</protein>
<proteinExistence type="predicted"/>
<reference evidence="1" key="1">
    <citation type="journal article" date="2014" name="Front. Microbiol.">
        <title>High frequency of phylogenetically diverse reductive dehalogenase-homologous genes in deep subseafloor sedimentary metagenomes.</title>
        <authorList>
            <person name="Kawai M."/>
            <person name="Futagami T."/>
            <person name="Toyoda A."/>
            <person name="Takaki Y."/>
            <person name="Nishi S."/>
            <person name="Hori S."/>
            <person name="Arai W."/>
            <person name="Tsubouchi T."/>
            <person name="Morono Y."/>
            <person name="Uchiyama I."/>
            <person name="Ito T."/>
            <person name="Fujiyama A."/>
            <person name="Inagaki F."/>
            <person name="Takami H."/>
        </authorList>
    </citation>
    <scope>NUCLEOTIDE SEQUENCE</scope>
    <source>
        <strain evidence="1">Expedition CK06-06</strain>
    </source>
</reference>
<dbReference type="PANTHER" id="PTHR31308:SF5">
    <property type="entry name" value="ERGOSTERYL-BETA-GLUCOSIDASE"/>
    <property type="match status" value="1"/>
</dbReference>
<evidence type="ECO:0000313" key="1">
    <source>
        <dbReference type="EMBL" id="GAG86330.1"/>
    </source>
</evidence>
<dbReference type="EMBL" id="BART01011534">
    <property type="protein sequence ID" value="GAG86330.1"/>
    <property type="molecule type" value="Genomic_DNA"/>
</dbReference>
<gene>
    <name evidence="1" type="ORF">S01H4_24530</name>
</gene>
<dbReference type="SUPFAM" id="SSF51445">
    <property type="entry name" value="(Trans)glycosidases"/>
    <property type="match status" value="1"/>
</dbReference>